<sequence length="931" mass="103421">MGIAEYQEAQGASGLKYPHHRADRKEYSTYTQPKIALKPSMSRYRRARKNVPEKPDLTLSIPKAPLLAFVEESTATPSAEEKMERARILAETQRQLEGNWWDQKSAAADTTGADWWEEKRAVTRGRDDHHNPFRDPPVAKRVEHQHPVPLESSSQPTTNPTVAQTLDQRLQSSKIQTSPVKAQMPIANSAPKPLYQRTDTLNDQHSLPIRYRQRNQPVVSRSQSQKRGGHSSSEEGMIKVTDRGDMPPKPHASSKGTGHGRIHNLVTLGRKKTVRSEPKDLHQSRPTTASSDHMKQEAFSPRKLITADRPGSGNRHRGPRTDAPISAANAGKREVLITYNDSLAQLPVIPSTKARDALQAAGGLLNESIDPRNSILLETCPHLGLERPLRMYEKLRAVMNSWDNDSQNGLSIISQPSESSMAEAEKKGAQIGLEAIDAPRKQPGNVTFQMYHCNSSEKWHKRYITLRSDGQILLSKKEHSKDTTNVCHMSDFDIYCLRRRQTNKLKPAKKYCYAIKSQQKLSMFISKDDYVHYFSTNDASVANEFYDVIQSWRSWYLVHLMGGDKRQSSGSSGLSLPTTPSDGPSPQDSPRAVNTRRNPAVAHQLGSLKPLINTESMDLEPEPTNDIDLRLSDNSKLVSRAKTVHKAAPSRFKKTAAVYDDITGAFIKNRSRAATSGSASSGLPDEPFMSNGLLGKQYEERQKEMRAREAAMANNMDFPGRPSGTNEVGLSKLGRSFTQRGRGRSREEPENETGSRAQSRARSAARPNNYAQTRSRSVKAPQRTLIDFDPAVDARCPPSRRGTGDEALPRGLISRSKTINSRSHSGGPISRGRSNTTTRSPRQPTNPFFSPQEMGMKHPFDGRVPTLPASWRDGSLHNGPRNGPLVDLSATSQFAEGSLLHRYEAMSTPQGPIIDRSVEGKTIMVKTGEGF</sequence>
<dbReference type="Gene3D" id="3.10.20.90">
    <property type="entry name" value="Phosphatidylinositol 3-kinase Catalytic Subunit, Chain A, domain 1"/>
    <property type="match status" value="1"/>
</dbReference>
<feature type="compositionally biased region" description="Polar residues" evidence="1">
    <location>
        <begin position="151"/>
        <end position="180"/>
    </location>
</feature>
<feature type="domain" description="PH" evidence="2">
    <location>
        <begin position="456"/>
        <end position="551"/>
    </location>
</feature>
<dbReference type="Pfam" id="PF00169">
    <property type="entry name" value="PH"/>
    <property type="match status" value="1"/>
</dbReference>
<feature type="region of interest" description="Disordered" evidence="1">
    <location>
        <begin position="1"/>
        <end position="30"/>
    </location>
</feature>
<feature type="region of interest" description="Disordered" evidence="1">
    <location>
        <begin position="121"/>
        <end position="327"/>
    </location>
</feature>
<dbReference type="VEuPathDB" id="FungiDB:AAP_00347"/>
<feature type="compositionally biased region" description="Basic and acidic residues" evidence="1">
    <location>
        <begin position="121"/>
        <end position="146"/>
    </location>
</feature>
<comment type="caution">
    <text evidence="3">The sequence shown here is derived from an EMBL/GenBank/DDBJ whole genome shotgun (WGS) entry which is preliminary data.</text>
</comment>
<dbReference type="Gene3D" id="2.30.29.30">
    <property type="entry name" value="Pleckstrin-homology domain (PH domain)/Phosphotyrosine-binding domain (PTB)"/>
    <property type="match status" value="1"/>
</dbReference>
<dbReference type="SUPFAM" id="SSF50729">
    <property type="entry name" value="PH domain-like"/>
    <property type="match status" value="1"/>
</dbReference>
<dbReference type="PANTHER" id="PTHR38700:SF1">
    <property type="entry name" value="PH DOMAIN-CONTAINING PROTEIN"/>
    <property type="match status" value="1"/>
</dbReference>
<evidence type="ECO:0000313" key="4">
    <source>
        <dbReference type="Proteomes" id="UP000242877"/>
    </source>
</evidence>
<feature type="compositionally biased region" description="Low complexity" evidence="1">
    <location>
        <begin position="568"/>
        <end position="581"/>
    </location>
</feature>
<feature type="compositionally biased region" description="Polar residues" evidence="1">
    <location>
        <begin position="815"/>
        <end position="824"/>
    </location>
</feature>
<accession>A0A168DTB3</accession>
<proteinExistence type="predicted"/>
<dbReference type="EMBL" id="AZGZ01000001">
    <property type="protein sequence ID" value="KZZ98086.1"/>
    <property type="molecule type" value="Genomic_DNA"/>
</dbReference>
<dbReference type="InterPro" id="IPR011993">
    <property type="entry name" value="PH-like_dom_sf"/>
</dbReference>
<feature type="region of interest" description="Disordered" evidence="1">
    <location>
        <begin position="671"/>
        <end position="691"/>
    </location>
</feature>
<feature type="compositionally biased region" description="Low complexity" evidence="1">
    <location>
        <begin position="672"/>
        <end position="682"/>
    </location>
</feature>
<feature type="compositionally biased region" description="Basic and acidic residues" evidence="1">
    <location>
        <begin position="232"/>
        <end position="248"/>
    </location>
</feature>
<evidence type="ECO:0000256" key="1">
    <source>
        <dbReference type="SAM" id="MobiDB-lite"/>
    </source>
</evidence>
<evidence type="ECO:0000313" key="3">
    <source>
        <dbReference type="EMBL" id="KZZ98086.1"/>
    </source>
</evidence>
<dbReference type="OrthoDB" id="4207205at2759"/>
<protein>
    <recommendedName>
        <fullName evidence="2">PH domain-containing protein</fullName>
    </recommendedName>
</protein>
<dbReference type="InterPro" id="IPR029071">
    <property type="entry name" value="Ubiquitin-like_domsf"/>
</dbReference>
<dbReference type="PANTHER" id="PTHR38700">
    <property type="entry name" value="YALI0E22418P"/>
    <property type="match status" value="1"/>
</dbReference>
<feature type="compositionally biased region" description="Polar residues" evidence="1">
    <location>
        <begin position="832"/>
        <end position="849"/>
    </location>
</feature>
<dbReference type="AlphaFoldDB" id="A0A168DTB3"/>
<keyword evidence="4" id="KW-1185">Reference proteome</keyword>
<feature type="region of interest" description="Disordered" evidence="1">
    <location>
        <begin position="568"/>
        <end position="600"/>
    </location>
</feature>
<reference evidence="3 4" key="1">
    <citation type="journal article" date="2016" name="Genome Biol. Evol.">
        <title>Divergent and convergent evolution of fungal pathogenicity.</title>
        <authorList>
            <person name="Shang Y."/>
            <person name="Xiao G."/>
            <person name="Zheng P."/>
            <person name="Cen K."/>
            <person name="Zhan S."/>
            <person name="Wang C."/>
        </authorList>
    </citation>
    <scope>NUCLEOTIDE SEQUENCE [LARGE SCALE GENOMIC DNA]</scope>
    <source>
        <strain evidence="3 4">ARSEF 7405</strain>
    </source>
</reference>
<dbReference type="Proteomes" id="UP000242877">
    <property type="component" value="Unassembled WGS sequence"/>
</dbReference>
<feature type="region of interest" description="Disordered" evidence="1">
    <location>
        <begin position="713"/>
        <end position="860"/>
    </location>
</feature>
<name>A0A168DTB3_9EURO</name>
<feature type="compositionally biased region" description="Basic and acidic residues" evidence="1">
    <location>
        <begin position="274"/>
        <end position="283"/>
    </location>
</feature>
<dbReference type="SUPFAM" id="SSF54236">
    <property type="entry name" value="Ubiquitin-like"/>
    <property type="match status" value="1"/>
</dbReference>
<feature type="compositionally biased region" description="Polar residues" evidence="1">
    <location>
        <begin position="214"/>
        <end position="226"/>
    </location>
</feature>
<gene>
    <name evidence="3" type="ORF">AAP_00347</name>
</gene>
<evidence type="ECO:0000259" key="2">
    <source>
        <dbReference type="Pfam" id="PF00169"/>
    </source>
</evidence>
<dbReference type="InterPro" id="IPR001849">
    <property type="entry name" value="PH_domain"/>
</dbReference>
<feature type="compositionally biased region" description="Low complexity" evidence="1">
    <location>
        <begin position="755"/>
        <end position="766"/>
    </location>
</feature>
<organism evidence="3 4">
    <name type="scientific">Ascosphaera apis ARSEF 7405</name>
    <dbReference type="NCBI Taxonomy" id="392613"/>
    <lineage>
        <taxon>Eukaryota</taxon>
        <taxon>Fungi</taxon>
        <taxon>Dikarya</taxon>
        <taxon>Ascomycota</taxon>
        <taxon>Pezizomycotina</taxon>
        <taxon>Eurotiomycetes</taxon>
        <taxon>Eurotiomycetidae</taxon>
        <taxon>Onygenales</taxon>
        <taxon>Ascosphaeraceae</taxon>
        <taxon>Ascosphaera</taxon>
    </lineage>
</organism>